<dbReference type="GO" id="GO:0004175">
    <property type="term" value="F:endopeptidase activity"/>
    <property type="evidence" value="ECO:0007669"/>
    <property type="project" value="UniProtKB-ARBA"/>
</dbReference>
<feature type="transmembrane region" description="Helical" evidence="1">
    <location>
        <begin position="210"/>
        <end position="230"/>
    </location>
</feature>
<feature type="transmembrane region" description="Helical" evidence="1">
    <location>
        <begin position="160"/>
        <end position="179"/>
    </location>
</feature>
<feature type="transmembrane region" description="Helical" evidence="1">
    <location>
        <begin position="186"/>
        <end position="204"/>
    </location>
</feature>
<evidence type="ECO:0000256" key="1">
    <source>
        <dbReference type="SAM" id="Phobius"/>
    </source>
</evidence>
<dbReference type="PANTHER" id="PTHR36435">
    <property type="entry name" value="SLR1288 PROTEIN"/>
    <property type="match status" value="1"/>
</dbReference>
<keyword evidence="1" id="KW-1133">Transmembrane helix</keyword>
<dbReference type="STRING" id="272562.CA_C0077"/>
<dbReference type="PANTHER" id="PTHR36435:SF1">
    <property type="entry name" value="CAAX AMINO TERMINAL PROTEASE FAMILY PROTEIN"/>
    <property type="match status" value="1"/>
</dbReference>
<keyword evidence="1" id="KW-0472">Membrane</keyword>
<dbReference type="InterPro" id="IPR052710">
    <property type="entry name" value="CAAX_protease"/>
</dbReference>
<feature type="transmembrane region" description="Helical" evidence="1">
    <location>
        <begin position="102"/>
        <end position="124"/>
    </location>
</feature>
<dbReference type="PATRIC" id="fig|272562.8.peg.260"/>
<dbReference type="PIR" id="C96909">
    <property type="entry name" value="C96909"/>
</dbReference>
<dbReference type="GeneID" id="44996559"/>
<evidence type="ECO:0000313" key="3">
    <source>
        <dbReference type="EMBL" id="AAK78062.1"/>
    </source>
</evidence>
<accession>Q97MW4</accession>
<feature type="transmembrane region" description="Helical" evidence="1">
    <location>
        <begin position="136"/>
        <end position="154"/>
    </location>
</feature>
<dbReference type="InterPro" id="IPR003675">
    <property type="entry name" value="Rce1/LyrA-like_dom"/>
</dbReference>
<organism evidence="3 4">
    <name type="scientific">Clostridium acetobutylicum (strain ATCC 824 / DSM 792 / JCM 1419 / IAM 19013 / LMG 5710 / NBRC 13948 / NRRL B-527 / VKM B-1787 / 2291 / W)</name>
    <dbReference type="NCBI Taxonomy" id="272562"/>
    <lineage>
        <taxon>Bacteria</taxon>
        <taxon>Bacillati</taxon>
        <taxon>Bacillota</taxon>
        <taxon>Clostridia</taxon>
        <taxon>Eubacteriales</taxon>
        <taxon>Clostridiaceae</taxon>
        <taxon>Clostridium</taxon>
    </lineage>
</organism>
<dbReference type="KEGG" id="cac:CA_C0077"/>
<protein>
    <submittedName>
        <fullName evidence="3">Conserved membrane protein, possible homolog of CAAX-like membrane endopeptidase</fullName>
    </submittedName>
</protein>
<dbReference type="OrthoDB" id="4177129at2"/>
<feature type="domain" description="CAAX prenyl protease 2/Lysostaphin resistance protein A-like" evidence="2">
    <location>
        <begin position="105"/>
        <end position="195"/>
    </location>
</feature>
<keyword evidence="4" id="KW-1185">Reference proteome</keyword>
<dbReference type="HOGENOM" id="CLU_1140995_0_0_9"/>
<dbReference type="RefSeq" id="WP_010963404.1">
    <property type="nucleotide sequence ID" value="NC_003030.1"/>
</dbReference>
<dbReference type="Pfam" id="PF02517">
    <property type="entry name" value="Rce1-like"/>
    <property type="match status" value="1"/>
</dbReference>
<evidence type="ECO:0000259" key="2">
    <source>
        <dbReference type="Pfam" id="PF02517"/>
    </source>
</evidence>
<keyword evidence="1" id="KW-0812">Transmembrane</keyword>
<name>Q97MW4_CLOAB</name>
<evidence type="ECO:0000313" key="4">
    <source>
        <dbReference type="Proteomes" id="UP000000814"/>
    </source>
</evidence>
<dbReference type="eggNOG" id="COG1266">
    <property type="taxonomic scope" value="Bacteria"/>
</dbReference>
<reference evidence="3 4" key="1">
    <citation type="journal article" date="2001" name="J. Bacteriol.">
        <title>Genome sequence and comparative analysis of the solvent-producing bacterium Clostridium acetobutylicum.</title>
        <authorList>
            <person name="Nolling J."/>
            <person name="Breton G."/>
            <person name="Omelchenko M.V."/>
            <person name="Makarova K.S."/>
            <person name="Zeng Q."/>
            <person name="Gibson R."/>
            <person name="Lee H.M."/>
            <person name="Dubois J."/>
            <person name="Qiu D."/>
            <person name="Hitti J."/>
            <person name="Wolf Y.I."/>
            <person name="Tatusov R.L."/>
            <person name="Sabathe F."/>
            <person name="Doucette-Stamm L."/>
            <person name="Soucaille P."/>
            <person name="Daly M.J."/>
            <person name="Bennett G.N."/>
            <person name="Koonin E.V."/>
            <person name="Smith D.R."/>
        </authorList>
    </citation>
    <scope>NUCLEOTIDE SEQUENCE [LARGE SCALE GENOMIC DNA]</scope>
    <source>
        <strain evidence="4">ATCC 824 / DSM 792 / JCM 1419 / LMG 5710 / VKM B-1787</strain>
    </source>
</reference>
<dbReference type="AlphaFoldDB" id="Q97MW4"/>
<feature type="transmembrane region" description="Helical" evidence="1">
    <location>
        <begin position="67"/>
        <end position="90"/>
    </location>
</feature>
<dbReference type="GO" id="GO:0080120">
    <property type="term" value="P:CAAX-box protein maturation"/>
    <property type="evidence" value="ECO:0007669"/>
    <property type="project" value="UniProtKB-ARBA"/>
</dbReference>
<proteinExistence type="predicted"/>
<gene>
    <name evidence="3" type="ordered locus">CA_C0077</name>
</gene>
<dbReference type="Proteomes" id="UP000000814">
    <property type="component" value="Chromosome"/>
</dbReference>
<dbReference type="EMBL" id="AE001437">
    <property type="protein sequence ID" value="AAK78062.1"/>
    <property type="molecule type" value="Genomic_DNA"/>
</dbReference>
<sequence>MKKSDLFFIFISLAFTVIFLNCTSNSLKGIGLELLFLSIGLITIFILNKKKLLIPINLKNINCSIVLYTVVLSLLASLLTAYVVCTFSYFNLNYLFQKSASYKITLLSIFTTIIISPICEEMLFRAAILGILIRKIPVHLSIFIQCIIFAFLHGLSFKTVTFYTALIGGFILGYVFYYTKSILSSILCHSIYNFMSIFAGILSFKISNTSTLILCLLLCSISIYLTVYCITKIKTLSKQPFSQ</sequence>
<feature type="transmembrane region" description="Helical" evidence="1">
    <location>
        <begin position="30"/>
        <end position="47"/>
    </location>
</feature>